<keyword evidence="6 14" id="KW-0812">Transmembrane</keyword>
<keyword evidence="11 14" id="KW-0472">Membrane</keyword>
<dbReference type="GO" id="GO:0009279">
    <property type="term" value="C:cell outer membrane"/>
    <property type="evidence" value="ECO:0007669"/>
    <property type="project" value="UniProtKB-SubCell"/>
</dbReference>
<dbReference type="Proteomes" id="UP000582981">
    <property type="component" value="Unassembled WGS sequence"/>
</dbReference>
<dbReference type="NCBIfam" id="TIGR01783">
    <property type="entry name" value="TonB-siderophor"/>
    <property type="match status" value="1"/>
</dbReference>
<evidence type="ECO:0000256" key="9">
    <source>
        <dbReference type="ARBA" id="ARBA00023065"/>
    </source>
</evidence>
<evidence type="ECO:0000313" key="20">
    <source>
        <dbReference type="Proteomes" id="UP000582981"/>
    </source>
</evidence>
<keyword evidence="10 15" id="KW-0798">TonB box</keyword>
<evidence type="ECO:0000256" key="14">
    <source>
        <dbReference type="PROSITE-ProRule" id="PRU01360"/>
    </source>
</evidence>
<evidence type="ECO:0000256" key="6">
    <source>
        <dbReference type="ARBA" id="ARBA00022692"/>
    </source>
</evidence>
<evidence type="ECO:0000256" key="1">
    <source>
        <dbReference type="ARBA" id="ARBA00004571"/>
    </source>
</evidence>
<keyword evidence="8" id="KW-0408">Iron</keyword>
<comment type="caution">
    <text evidence="19">The sequence shown here is derived from an EMBL/GenBank/DDBJ whole genome shotgun (WGS) entry which is preliminary data.</text>
</comment>
<dbReference type="PANTHER" id="PTHR32552:SF74">
    <property type="entry name" value="HYDROXAMATE SIDEROPHORE RECEPTOR FHUE"/>
    <property type="match status" value="1"/>
</dbReference>
<dbReference type="EMBL" id="JACAPU010000011">
    <property type="protein sequence ID" value="NWB46574.1"/>
    <property type="molecule type" value="Genomic_DNA"/>
</dbReference>
<dbReference type="Gene3D" id="2.40.170.20">
    <property type="entry name" value="TonB-dependent receptor, beta-barrel domain"/>
    <property type="match status" value="1"/>
</dbReference>
<dbReference type="InterPro" id="IPR010105">
    <property type="entry name" value="TonB_sidphr_rcpt"/>
</dbReference>
<proteinExistence type="inferred from homology"/>
<dbReference type="InterPro" id="IPR037066">
    <property type="entry name" value="Plug_dom_sf"/>
</dbReference>
<keyword evidence="3 14" id="KW-0813">Transport</keyword>
<evidence type="ECO:0000256" key="11">
    <source>
        <dbReference type="ARBA" id="ARBA00023136"/>
    </source>
</evidence>
<dbReference type="GO" id="GO:0015891">
    <property type="term" value="P:siderophore transport"/>
    <property type="evidence" value="ECO:0007669"/>
    <property type="project" value="InterPro"/>
</dbReference>
<dbReference type="Pfam" id="PF00593">
    <property type="entry name" value="TonB_dep_Rec_b-barrel"/>
    <property type="match status" value="1"/>
</dbReference>
<evidence type="ECO:0000256" key="2">
    <source>
        <dbReference type="ARBA" id="ARBA00009810"/>
    </source>
</evidence>
<dbReference type="GO" id="GO:0015344">
    <property type="term" value="F:siderophore uptake transmembrane transporter activity"/>
    <property type="evidence" value="ECO:0007669"/>
    <property type="project" value="TreeGrafter"/>
</dbReference>
<dbReference type="InterPro" id="IPR000531">
    <property type="entry name" value="Beta-barrel_TonB"/>
</dbReference>
<evidence type="ECO:0000256" key="15">
    <source>
        <dbReference type="RuleBase" id="RU003357"/>
    </source>
</evidence>
<keyword evidence="12 19" id="KW-0675">Receptor</keyword>
<gene>
    <name evidence="19" type="ORF">HX829_08705</name>
</gene>
<keyword evidence="5" id="KW-0410">Iron transport</keyword>
<keyword evidence="4 14" id="KW-1134">Transmembrane beta strand</keyword>
<feature type="domain" description="TonB-dependent receptor plug" evidence="18">
    <location>
        <begin position="88"/>
        <end position="185"/>
    </location>
</feature>
<evidence type="ECO:0000256" key="7">
    <source>
        <dbReference type="ARBA" id="ARBA00022729"/>
    </source>
</evidence>
<feature type="chain" id="PRO_5030581007" evidence="16">
    <location>
        <begin position="43"/>
        <end position="723"/>
    </location>
</feature>
<reference evidence="19 20" key="1">
    <citation type="submission" date="2020-04" db="EMBL/GenBank/DDBJ databases">
        <title>Molecular characterization of pseudomonads from Agaricus bisporus reveal novel blotch 2 pathogens in Western Europe.</title>
        <authorList>
            <person name="Taparia T."/>
            <person name="Krijger M."/>
            <person name="Haynes E."/>
            <person name="Elpinstone J.G."/>
            <person name="Noble R."/>
            <person name="Van Der Wolf J."/>
        </authorList>
    </citation>
    <scope>NUCLEOTIDE SEQUENCE [LARGE SCALE GENOMIC DNA]</scope>
    <source>
        <strain evidence="19 20">F1001</strain>
    </source>
</reference>
<dbReference type="Gene3D" id="2.170.130.10">
    <property type="entry name" value="TonB-dependent receptor, plug domain"/>
    <property type="match status" value="1"/>
</dbReference>
<evidence type="ECO:0000256" key="10">
    <source>
        <dbReference type="ARBA" id="ARBA00023077"/>
    </source>
</evidence>
<dbReference type="Pfam" id="PF07715">
    <property type="entry name" value="Plug"/>
    <property type="match status" value="1"/>
</dbReference>
<feature type="domain" description="TonB-dependent receptor-like beta-barrel" evidence="17">
    <location>
        <begin position="286"/>
        <end position="692"/>
    </location>
</feature>
<name>A0A7Y8BK15_9PSED</name>
<evidence type="ECO:0000256" key="12">
    <source>
        <dbReference type="ARBA" id="ARBA00023170"/>
    </source>
</evidence>
<dbReference type="AlphaFoldDB" id="A0A7Y8BK15"/>
<evidence type="ECO:0000313" key="19">
    <source>
        <dbReference type="EMBL" id="NWB46574.1"/>
    </source>
</evidence>
<evidence type="ECO:0000256" key="16">
    <source>
        <dbReference type="SAM" id="SignalP"/>
    </source>
</evidence>
<dbReference type="InterPro" id="IPR012910">
    <property type="entry name" value="Plug_dom"/>
</dbReference>
<evidence type="ECO:0000256" key="5">
    <source>
        <dbReference type="ARBA" id="ARBA00022496"/>
    </source>
</evidence>
<keyword evidence="9" id="KW-0406">Ion transport</keyword>
<accession>A0A7Y8BK15</accession>
<evidence type="ECO:0000256" key="8">
    <source>
        <dbReference type="ARBA" id="ARBA00023004"/>
    </source>
</evidence>
<keyword evidence="13 14" id="KW-0998">Cell outer membrane</keyword>
<dbReference type="CDD" id="cd01347">
    <property type="entry name" value="ligand_gated_channel"/>
    <property type="match status" value="1"/>
</dbReference>
<evidence type="ECO:0000259" key="17">
    <source>
        <dbReference type="Pfam" id="PF00593"/>
    </source>
</evidence>
<dbReference type="InterPro" id="IPR036942">
    <property type="entry name" value="Beta-barrel_TonB_sf"/>
</dbReference>
<evidence type="ECO:0000256" key="4">
    <source>
        <dbReference type="ARBA" id="ARBA00022452"/>
    </source>
</evidence>
<dbReference type="InterPro" id="IPR039426">
    <property type="entry name" value="TonB-dep_rcpt-like"/>
</dbReference>
<feature type="signal peptide" evidence="16">
    <location>
        <begin position="1"/>
        <end position="42"/>
    </location>
</feature>
<evidence type="ECO:0000259" key="18">
    <source>
        <dbReference type="Pfam" id="PF07715"/>
    </source>
</evidence>
<dbReference type="FunFam" id="2.170.130.10:FF:000010">
    <property type="entry name" value="Ferripyoverdine receptor"/>
    <property type="match status" value="1"/>
</dbReference>
<dbReference type="SUPFAM" id="SSF56935">
    <property type="entry name" value="Porins"/>
    <property type="match status" value="1"/>
</dbReference>
<dbReference type="PROSITE" id="PS52016">
    <property type="entry name" value="TONB_DEPENDENT_REC_3"/>
    <property type="match status" value="1"/>
</dbReference>
<organism evidence="19 20">
    <name type="scientific">Pseudomonas gingeri</name>
    <dbReference type="NCBI Taxonomy" id="117681"/>
    <lineage>
        <taxon>Bacteria</taxon>
        <taxon>Pseudomonadati</taxon>
        <taxon>Pseudomonadota</taxon>
        <taxon>Gammaproteobacteria</taxon>
        <taxon>Pseudomonadales</taxon>
        <taxon>Pseudomonadaceae</taxon>
        <taxon>Pseudomonas</taxon>
    </lineage>
</organism>
<keyword evidence="7 16" id="KW-0732">Signal</keyword>
<protein>
    <submittedName>
        <fullName evidence="19">TonB-dependent siderophore receptor</fullName>
    </submittedName>
</protein>
<sequence>MSRSKIERFVSAPLSPYRYSRSLTCNPLLLVPLILVATCAQAQSAPETVLPQTRIVGDQTLQDAAATEGSDSYKPSLVTVGKVPVAPKDLPASVSVITRQRMDDQAMTSVDDALRNTPGITAVTYGDGTSYFQSRGYPAEVQFDGLPANSGLQYLPQFDLALYDRVEVLRGPAGLLQGFGNPGGTVNLVRKSPQDVFGLTGAVSAGSWNTYRTEWDVTGPLTDSGNIKGRLGFSGQNGKSFEDAGQNGQGLIYGSLAFDLDADTQLTVGAAHQQIALNGVDYGLSTFTDGSFINGKRSGFYGSDWSYADTNMTEVYADLLHHFGNDWQSRTAINYRTSAVGAKYGYVAGPVNPDRTDDYWLQRQQDNYRWIGVDSYINGPFQLFGRTHELMLGVNYAESHQRSLSGGTDGGTVNIDSINVANPYIPYDSGTTSNTSQYGVYGQVTFKPTDALSLILGGRQNHYESSRQDFLPSTQPTVNDPEQNKFTPYAGVVYGLNAWLSAYASYSDIFTPSQAFQTTASGDVLKPRTGNQSEVGLKGDFLDGRVGASVAVFQIDDQNRPIADDANPGHWLAQGKARSSGFEAEVTGKVLPNWDVQAGYTYLQTKLLGAAAGDGNGTVQDPEEPKHLIKLWNTYHFEGDTLNNWRVGGGVRAQSRTTRNEVSYQGGYAVVDGLIGYKVNSHLDLALNMNNVLDRTYYARVPSSYYGLYGEPRNTTLTLRVKY</sequence>
<comment type="similarity">
    <text evidence="2 14 15">Belongs to the TonB-dependent receptor family.</text>
</comment>
<evidence type="ECO:0000256" key="3">
    <source>
        <dbReference type="ARBA" id="ARBA00022448"/>
    </source>
</evidence>
<evidence type="ECO:0000256" key="13">
    <source>
        <dbReference type="ARBA" id="ARBA00023237"/>
    </source>
</evidence>
<comment type="subcellular location">
    <subcellularLocation>
        <location evidence="1 14">Cell outer membrane</location>
        <topology evidence="1 14">Multi-pass membrane protein</topology>
    </subcellularLocation>
</comment>
<dbReference type="PANTHER" id="PTHR32552">
    <property type="entry name" value="FERRICHROME IRON RECEPTOR-RELATED"/>
    <property type="match status" value="1"/>
</dbReference>
<dbReference type="GO" id="GO:0038023">
    <property type="term" value="F:signaling receptor activity"/>
    <property type="evidence" value="ECO:0007669"/>
    <property type="project" value="InterPro"/>
</dbReference>